<sequence>MAPSVSKSDKFYAVYQGRVDKPTIYLSWTQAHPRVIECKGADHQKFNTFEDAHKAMKERGFEDVDIFVKRSAETKVTSLRKGKHYAVAGGKTTRVFTAWKDAEKAINGTTACHECFSTKQEAEEFIESWKDAYADVWRRAIRQGLNEGWMARDMTLNIGSFLLRENDNERLKEDGHEMDKTAQNELPKIEQLSVKEEYQE</sequence>
<keyword evidence="4" id="KW-1185">Reference proteome</keyword>
<dbReference type="SUPFAM" id="SSF55658">
    <property type="entry name" value="L9 N-domain-like"/>
    <property type="match status" value="2"/>
</dbReference>
<dbReference type="EMBL" id="MDYO01000105">
    <property type="protein sequence ID" value="OQD85179.1"/>
    <property type="molecule type" value="Genomic_DNA"/>
</dbReference>
<evidence type="ECO:0000256" key="1">
    <source>
        <dbReference type="SAM" id="MobiDB-lite"/>
    </source>
</evidence>
<feature type="compositionally biased region" description="Basic and acidic residues" evidence="1">
    <location>
        <begin position="169"/>
        <end position="182"/>
    </location>
</feature>
<protein>
    <recommendedName>
        <fullName evidence="2">Ribonuclease H1 N-terminal domain-containing protein</fullName>
    </recommendedName>
</protein>
<reference evidence="4" key="1">
    <citation type="journal article" date="2017" name="Nat. Microbiol.">
        <title>Global analysis of biosynthetic gene clusters reveals vast potential of secondary metabolite production in Penicillium species.</title>
        <authorList>
            <person name="Nielsen J.C."/>
            <person name="Grijseels S."/>
            <person name="Prigent S."/>
            <person name="Ji B."/>
            <person name="Dainat J."/>
            <person name="Nielsen K.F."/>
            <person name="Frisvad J.C."/>
            <person name="Workman M."/>
            <person name="Nielsen J."/>
        </authorList>
    </citation>
    <scope>NUCLEOTIDE SEQUENCE [LARGE SCALE GENOMIC DNA]</scope>
    <source>
        <strain evidence="4">IBT 29525</strain>
    </source>
</reference>
<feature type="domain" description="Ribonuclease H1 N-terminal" evidence="2">
    <location>
        <begin position="83"/>
        <end position="125"/>
    </location>
</feature>
<evidence type="ECO:0000313" key="3">
    <source>
        <dbReference type="EMBL" id="OQD85179.1"/>
    </source>
</evidence>
<feature type="domain" description="Ribonuclease H1 N-terminal" evidence="2">
    <location>
        <begin position="10"/>
        <end position="54"/>
    </location>
</feature>
<dbReference type="InterPro" id="IPR011320">
    <property type="entry name" value="RNase_H1_N"/>
</dbReference>
<dbReference type="InterPro" id="IPR009027">
    <property type="entry name" value="Ribosomal_bL9/RNase_H1_N"/>
</dbReference>
<dbReference type="AlphaFoldDB" id="A0A1V6Q7J2"/>
<comment type="caution">
    <text evidence="3">The sequence shown here is derived from an EMBL/GenBank/DDBJ whole genome shotgun (WGS) entry which is preliminary data.</text>
</comment>
<feature type="region of interest" description="Disordered" evidence="1">
    <location>
        <begin position="169"/>
        <end position="200"/>
    </location>
</feature>
<proteinExistence type="predicted"/>
<dbReference type="Proteomes" id="UP000191612">
    <property type="component" value="Unassembled WGS sequence"/>
</dbReference>
<evidence type="ECO:0000259" key="2">
    <source>
        <dbReference type="Pfam" id="PF01693"/>
    </source>
</evidence>
<name>A0A1V6Q7J2_9EURO</name>
<dbReference type="InterPro" id="IPR037056">
    <property type="entry name" value="RNase_H1_N_sf"/>
</dbReference>
<dbReference type="Pfam" id="PF01693">
    <property type="entry name" value="Cauli_VI"/>
    <property type="match status" value="2"/>
</dbReference>
<accession>A0A1V6Q7J2</accession>
<dbReference type="STRING" id="60172.A0A1V6Q7J2"/>
<dbReference type="Gene3D" id="3.40.970.10">
    <property type="entry name" value="Ribonuclease H1, N-terminal domain"/>
    <property type="match status" value="2"/>
</dbReference>
<evidence type="ECO:0000313" key="4">
    <source>
        <dbReference type="Proteomes" id="UP000191612"/>
    </source>
</evidence>
<organism evidence="3 4">
    <name type="scientific">Penicillium solitum</name>
    <dbReference type="NCBI Taxonomy" id="60172"/>
    <lineage>
        <taxon>Eukaryota</taxon>
        <taxon>Fungi</taxon>
        <taxon>Dikarya</taxon>
        <taxon>Ascomycota</taxon>
        <taxon>Pezizomycotina</taxon>
        <taxon>Eurotiomycetes</taxon>
        <taxon>Eurotiomycetidae</taxon>
        <taxon>Eurotiales</taxon>
        <taxon>Aspergillaceae</taxon>
        <taxon>Penicillium</taxon>
    </lineage>
</organism>
<gene>
    <name evidence="3" type="ORF">PENSOL_c105G08204</name>
</gene>